<dbReference type="AlphaFoldDB" id="A0AAV7UXX2"/>
<protein>
    <submittedName>
        <fullName evidence="1">Uncharacterized protein</fullName>
    </submittedName>
</protein>
<keyword evidence="2" id="KW-1185">Reference proteome</keyword>
<proteinExistence type="predicted"/>
<evidence type="ECO:0000313" key="1">
    <source>
        <dbReference type="EMBL" id="KAJ1192557.1"/>
    </source>
</evidence>
<reference evidence="1" key="1">
    <citation type="journal article" date="2022" name="bioRxiv">
        <title>Sequencing and chromosome-scale assembly of the giantPleurodeles waltlgenome.</title>
        <authorList>
            <person name="Brown T."/>
            <person name="Elewa A."/>
            <person name="Iarovenko S."/>
            <person name="Subramanian E."/>
            <person name="Araus A.J."/>
            <person name="Petzold A."/>
            <person name="Susuki M."/>
            <person name="Suzuki K.-i.T."/>
            <person name="Hayashi T."/>
            <person name="Toyoda A."/>
            <person name="Oliveira C."/>
            <person name="Osipova E."/>
            <person name="Leigh N.D."/>
            <person name="Simon A."/>
            <person name="Yun M.H."/>
        </authorList>
    </citation>
    <scope>NUCLEOTIDE SEQUENCE</scope>
    <source>
        <strain evidence="1">20211129_DDA</strain>
        <tissue evidence="1">Liver</tissue>
    </source>
</reference>
<dbReference type="EMBL" id="JANPWB010000004">
    <property type="protein sequence ID" value="KAJ1192557.1"/>
    <property type="molecule type" value="Genomic_DNA"/>
</dbReference>
<accession>A0AAV7UXX2</accession>
<sequence>MACRVTMSKDLMQGAIAVNLGIEEQAQKRTRRKPARFRKGESEECDQLLAPAKPGCRKSTGTRRWQAGAQRERTASCEEDFNLLIGWVKEAVVNMGVVDCWSRSRAPTLEAVRTRNALMRGGPAKAIPEAARSLLMTKLDCHQGTHPESHAKHN</sequence>
<organism evidence="1 2">
    <name type="scientific">Pleurodeles waltl</name>
    <name type="common">Iberian ribbed newt</name>
    <dbReference type="NCBI Taxonomy" id="8319"/>
    <lineage>
        <taxon>Eukaryota</taxon>
        <taxon>Metazoa</taxon>
        <taxon>Chordata</taxon>
        <taxon>Craniata</taxon>
        <taxon>Vertebrata</taxon>
        <taxon>Euteleostomi</taxon>
        <taxon>Amphibia</taxon>
        <taxon>Batrachia</taxon>
        <taxon>Caudata</taxon>
        <taxon>Salamandroidea</taxon>
        <taxon>Salamandridae</taxon>
        <taxon>Pleurodelinae</taxon>
        <taxon>Pleurodeles</taxon>
    </lineage>
</organism>
<gene>
    <name evidence="1" type="ORF">NDU88_001864</name>
</gene>
<comment type="caution">
    <text evidence="1">The sequence shown here is derived from an EMBL/GenBank/DDBJ whole genome shotgun (WGS) entry which is preliminary data.</text>
</comment>
<dbReference type="Proteomes" id="UP001066276">
    <property type="component" value="Chromosome 2_2"/>
</dbReference>
<name>A0AAV7UXX2_PLEWA</name>
<evidence type="ECO:0000313" key="2">
    <source>
        <dbReference type="Proteomes" id="UP001066276"/>
    </source>
</evidence>